<feature type="region of interest" description="Disordered" evidence="1">
    <location>
        <begin position="170"/>
        <end position="210"/>
    </location>
</feature>
<dbReference type="SUPFAM" id="SSF49373">
    <property type="entry name" value="Invasin/intimin cell-adhesion fragments"/>
    <property type="match status" value="1"/>
</dbReference>
<dbReference type="InterPro" id="IPR008964">
    <property type="entry name" value="Invasin/intimin_cell_adhesion"/>
</dbReference>
<dbReference type="Proteomes" id="UP000249493">
    <property type="component" value="Unassembled WGS sequence"/>
</dbReference>
<name>A0A327NAG7_PSEFL</name>
<evidence type="ECO:0008006" key="4">
    <source>
        <dbReference type="Google" id="ProtNLM"/>
    </source>
</evidence>
<accession>A0A327NAG7</accession>
<gene>
    <name evidence="2" type="ORF">DOZ80_01405</name>
</gene>
<protein>
    <recommendedName>
        <fullName evidence="4">Bacterial Ig-like domain-containing protein</fullName>
    </recommendedName>
</protein>
<proteinExistence type="predicted"/>
<evidence type="ECO:0000313" key="2">
    <source>
        <dbReference type="EMBL" id="RAI72231.1"/>
    </source>
</evidence>
<comment type="caution">
    <text evidence="2">The sequence shown here is derived from an EMBL/GenBank/DDBJ whole genome shotgun (WGS) entry which is preliminary data.</text>
</comment>
<organism evidence="2 3">
    <name type="scientific">Pseudomonas fluorescens</name>
    <dbReference type="NCBI Taxonomy" id="294"/>
    <lineage>
        <taxon>Bacteria</taxon>
        <taxon>Pseudomonadati</taxon>
        <taxon>Pseudomonadota</taxon>
        <taxon>Gammaproteobacteria</taxon>
        <taxon>Pseudomonadales</taxon>
        <taxon>Pseudomonadaceae</taxon>
        <taxon>Pseudomonas</taxon>
    </lineage>
</organism>
<reference evidence="2 3" key="1">
    <citation type="submission" date="2018-06" db="EMBL/GenBank/DDBJ databases">
        <authorList>
            <person name="Zhirakovskaya E."/>
        </authorList>
    </citation>
    <scope>NUCLEOTIDE SEQUENCE [LARGE SCALE GENOMIC DNA]</scope>
    <source>
        <strain evidence="2 3">LY3</strain>
    </source>
</reference>
<dbReference type="AlphaFoldDB" id="A0A327NAG7"/>
<sequence length="705" mass="77286">MLANVAVLGWAEEHSRMADESQQRRIDIGAMESTGLTMFDHQGDPIPGEFAGNGTVRLYTPSGDWLEGENTVTVVQTVNAVDSEASEPCTFIILEPEGEKPDAPHIALPLAGTRTTTRPQIQVLGLPHALITVCLKGSDTELCSQPADENGELLFRVENPLVPGRHELEAQQKGNGPASGWNPFPHSFTVKEIPKTPTISSPRGGENMSRYPVIRGTATETRGLVILRHDKDPEDEGFAAVQGVRSWRWPREGSTAEPWDVGQYSIVARHSEEFDDSPWTDVRTFNVVESLYGFGDAGPVLGQPVVDSGQSTLLRVQVTSGETGEPVDAVGVQWRIQGESQALQTTLTGPDGWTAFRYRPDSAGGHEVLAEITEANQGVVMTQLFEVTALAQDDWAREAELYLNGERVDLAKGDIVLIRQRPYELELKVNSGSRLIGSSVTLQDLWGVTELDLGLDPEMGVPQLIEEGQAVRWSIFSGVGEAGYFGLKLTSPVMVDWHLPGEVKLDKFLVDLLVKFDTLNAAFDGGTLYPCIGIAHNLAIHLRNYKDSELLGKPLVLEVSDAATGLNVTVSPDPSEPQIIGPDGVKWAINCVEGIKGDFSVRLKVPESGCSSMEIPMSVGHNRVTIADYFGPVHNDVPGDYWKYGVRTRSYFTRKMVGGVEVIVDWEGTTQKLYTEEDGWLYVQYSDMPHPNFIIYNRYDGSIAE</sequence>
<evidence type="ECO:0000313" key="3">
    <source>
        <dbReference type="Proteomes" id="UP000249493"/>
    </source>
</evidence>
<dbReference type="EMBL" id="QLIN01000001">
    <property type="protein sequence ID" value="RAI72231.1"/>
    <property type="molecule type" value="Genomic_DNA"/>
</dbReference>
<evidence type="ECO:0000256" key="1">
    <source>
        <dbReference type="SAM" id="MobiDB-lite"/>
    </source>
</evidence>